<name>A0A0G4GBV5_VITBC</name>
<feature type="compositionally biased region" description="Low complexity" evidence="9">
    <location>
        <begin position="970"/>
        <end position="994"/>
    </location>
</feature>
<evidence type="ECO:0000256" key="4">
    <source>
        <dbReference type="ARBA" id="ARBA00022771"/>
    </source>
</evidence>
<evidence type="ECO:0008006" key="14">
    <source>
        <dbReference type="Google" id="ProtNLM"/>
    </source>
</evidence>
<dbReference type="CDD" id="cd20335">
    <property type="entry name" value="BRcat_RBR"/>
    <property type="match status" value="1"/>
</dbReference>
<evidence type="ECO:0000256" key="2">
    <source>
        <dbReference type="ARBA" id="ARBA00022723"/>
    </source>
</evidence>
<keyword evidence="4 7" id="KW-0863">Zinc-finger</keyword>
<feature type="domain" description="RING-type" evidence="10">
    <location>
        <begin position="700"/>
        <end position="748"/>
    </location>
</feature>
<dbReference type="InParanoid" id="A0A0G4GBV5"/>
<feature type="region of interest" description="Disordered" evidence="9">
    <location>
        <begin position="352"/>
        <end position="380"/>
    </location>
</feature>
<dbReference type="PROSITE" id="PS51873">
    <property type="entry name" value="TRIAD"/>
    <property type="match status" value="1"/>
</dbReference>
<keyword evidence="3" id="KW-0677">Repeat</keyword>
<gene>
    <name evidence="12" type="ORF">Vbra_17342</name>
</gene>
<dbReference type="Gene3D" id="3.30.40.10">
    <property type="entry name" value="Zinc/RING finger domain, C3HC4 (zinc finger)"/>
    <property type="match status" value="1"/>
</dbReference>
<accession>A0A0G4GBV5</accession>
<evidence type="ECO:0000256" key="3">
    <source>
        <dbReference type="ARBA" id="ARBA00022737"/>
    </source>
</evidence>
<dbReference type="OrthoDB" id="10009520at2759"/>
<dbReference type="SUPFAM" id="SSF57997">
    <property type="entry name" value="Tropomyosin"/>
    <property type="match status" value="1"/>
</dbReference>
<evidence type="ECO:0000259" key="11">
    <source>
        <dbReference type="PROSITE" id="PS51873"/>
    </source>
</evidence>
<organism evidence="12 13">
    <name type="scientific">Vitrella brassicaformis (strain CCMP3155)</name>
    <dbReference type="NCBI Taxonomy" id="1169540"/>
    <lineage>
        <taxon>Eukaryota</taxon>
        <taxon>Sar</taxon>
        <taxon>Alveolata</taxon>
        <taxon>Colpodellida</taxon>
        <taxon>Vitrellaceae</taxon>
        <taxon>Vitrella</taxon>
    </lineage>
</organism>
<dbReference type="VEuPathDB" id="CryptoDB:Vbra_17342"/>
<dbReference type="AlphaFoldDB" id="A0A0G4GBV5"/>
<evidence type="ECO:0000256" key="6">
    <source>
        <dbReference type="ARBA" id="ARBA00022833"/>
    </source>
</evidence>
<keyword evidence="1" id="KW-0808">Transferase</keyword>
<evidence type="ECO:0000256" key="7">
    <source>
        <dbReference type="PROSITE-ProRule" id="PRU00175"/>
    </source>
</evidence>
<dbReference type="Pfam" id="PF01485">
    <property type="entry name" value="IBR"/>
    <property type="match status" value="1"/>
</dbReference>
<dbReference type="EMBL" id="CDMY01000613">
    <property type="protein sequence ID" value="CEM26322.1"/>
    <property type="molecule type" value="Genomic_DNA"/>
</dbReference>
<evidence type="ECO:0000313" key="12">
    <source>
        <dbReference type="EMBL" id="CEM26322.1"/>
    </source>
</evidence>
<dbReference type="GO" id="GO:0008270">
    <property type="term" value="F:zinc ion binding"/>
    <property type="evidence" value="ECO:0007669"/>
    <property type="project" value="UniProtKB-KW"/>
</dbReference>
<evidence type="ECO:0000313" key="13">
    <source>
        <dbReference type="Proteomes" id="UP000041254"/>
    </source>
</evidence>
<sequence>MSTLLSGPGLVGSHAGPPPPNSFATAPSPPPPDALLAQDVPREVDEPGRGGLIPQCLETLIQCNASPDDPDFAPKVYQNTLQLLRSDPSAFHGGQMSGKGQGIMWAFRHPTRKLIDTLNLSTIDRQQQLYVLAKEFTAVMLRDQAMPKEFRGMAVVMVRDAMRDRNNDSQYAFAMHVIREFYDRIHQSPLLAKVLRGIILVRGKHVELLGDKRAAADKAGEHLDGYALLNDHRTGKLQDLFQDPDYRKLATTYFPALPPGIPPPPPGPLTTTPPAPKHPPPPPRQGPHAHEITGGQAKPGHNLLPAPHTRAGARIRDDDSGSNVSSEGSARGGAMLNGRTGVAGGGGGLANVLKRPLTTDDAIPNGDTGNQDDAGRTRPDRIAIDIVRNLNLKLREVSADRDQKKQELDKQNRHIKLLRESNNDHVSRLAKAEEHLKAATDERTRLLTMMDTKQKTLHDYQQKLTHCEGRIKELTDMSRMASIYQENAAKYYKDIQGYREQLTHTQEQLKAAESRRDELDEQVKKRTTEVESMKGQLQDIRERNDELAQLVESIGTEKALLESRVEQMERDGGERHEEEVARLLQQVEAARHSLSKAQQDYDTQLRYVRMEQTKDMRDLQEKTKTELETKDQQVQRLTAQITQASETEQKLRERLREMHVAEANYTDQIKQLQKTVETYAGLFGEKCPELLQDLGGKFQCPICQEWLEIGGSYELPCQDRFCKNCLATAIRTSVLESREFDKLRCPSCYDRTIRLEMERFMGMFVEILGPQDADKLQNIATMCSVPIVSCPIAGCGEVVCRESGSDNANLMCLKGHRFCADCDHGPHPGKTCRERLTELYEQNNQNAKNEVELKRELMRKGWRPCPRAGCTYGGGYKDAGECDHVTCKCGFEFCWECGVNRKIPFAHDNRWHKPSCRYHTKEVSSIHAPQYSPHCPACVEKGSVCDFPQDDGWPHCEFPPLSQPPPIPSRPHGSPPSTSFAAGNTSTRNTGGTSVPRANLPAPPGPQAPVPPRPQQPPPRPSSKAPGPPAHSRQANQERARGPTQTPPYGSPPASSGNLRGGLAPGDPLPYDADFPALPSRPADSSAANAATSSSSSSQQQQQQQRGGRPSESSGAADSSSNSNGRCDRGDGGGGGAVREGGHVQMELAMGMVSAGTAEEIVQAEARQSQSYTTHSHRDSHSHSHRDTTQGQGGTNSPKHDRSDGRRRTGRQGGGGGGPKQAYRPKHTDKS</sequence>
<keyword evidence="5" id="KW-0833">Ubl conjugation pathway</keyword>
<proteinExistence type="predicted"/>
<evidence type="ECO:0000256" key="1">
    <source>
        <dbReference type="ARBA" id="ARBA00022679"/>
    </source>
</evidence>
<keyword evidence="2" id="KW-0479">Metal-binding</keyword>
<dbReference type="InterPro" id="IPR002867">
    <property type="entry name" value="IBR_dom"/>
</dbReference>
<dbReference type="InterPro" id="IPR001841">
    <property type="entry name" value="Znf_RING"/>
</dbReference>
<dbReference type="SUPFAM" id="SSF57850">
    <property type="entry name" value="RING/U-box"/>
    <property type="match status" value="2"/>
</dbReference>
<protein>
    <recommendedName>
        <fullName evidence="14">RING-type domain-containing protein</fullName>
    </recommendedName>
</protein>
<keyword evidence="13" id="KW-1185">Reference proteome</keyword>
<feature type="region of interest" description="Disordered" evidence="9">
    <location>
        <begin position="956"/>
        <end position="1143"/>
    </location>
</feature>
<feature type="region of interest" description="Disordered" evidence="9">
    <location>
        <begin position="1159"/>
        <end position="1231"/>
    </location>
</feature>
<dbReference type="PANTHER" id="PTHR48125:SF12">
    <property type="entry name" value="AT HOOK TRANSCRIPTION FACTOR FAMILY-RELATED"/>
    <property type="match status" value="1"/>
</dbReference>
<dbReference type="Gene3D" id="1.10.287.1490">
    <property type="match status" value="1"/>
</dbReference>
<feature type="region of interest" description="Disordered" evidence="9">
    <location>
        <begin position="1"/>
        <end position="38"/>
    </location>
</feature>
<feature type="compositionally biased region" description="Low complexity" evidence="9">
    <location>
        <begin position="1080"/>
        <end position="1125"/>
    </location>
</feature>
<feature type="compositionally biased region" description="Pro residues" evidence="9">
    <location>
        <begin position="16"/>
        <end position="33"/>
    </location>
</feature>
<dbReference type="InterPro" id="IPR013083">
    <property type="entry name" value="Znf_RING/FYVE/PHD"/>
</dbReference>
<feature type="compositionally biased region" description="Basic and acidic residues" evidence="9">
    <location>
        <begin position="1176"/>
        <end position="1188"/>
    </location>
</feature>
<dbReference type="STRING" id="1169540.A0A0G4GBV5"/>
<evidence type="ECO:0000259" key="10">
    <source>
        <dbReference type="PROSITE" id="PS50089"/>
    </source>
</evidence>
<feature type="compositionally biased region" description="Basic and acidic residues" evidence="9">
    <location>
        <begin position="1198"/>
        <end position="1207"/>
    </location>
</feature>
<feature type="coiled-coil region" evidence="8">
    <location>
        <begin position="387"/>
        <end position="664"/>
    </location>
</feature>
<dbReference type="SMART" id="SM00647">
    <property type="entry name" value="IBR"/>
    <property type="match status" value="2"/>
</dbReference>
<feature type="compositionally biased region" description="Pro residues" evidence="9">
    <location>
        <begin position="1001"/>
        <end position="1029"/>
    </location>
</feature>
<keyword evidence="8" id="KW-0175">Coiled coil</keyword>
<dbReference type="Gene3D" id="1.20.120.1750">
    <property type="match status" value="1"/>
</dbReference>
<feature type="domain" description="RING-type" evidence="11">
    <location>
        <begin position="696"/>
        <end position="918"/>
    </location>
</feature>
<dbReference type="PANTHER" id="PTHR48125">
    <property type="entry name" value="LP07818P1"/>
    <property type="match status" value="1"/>
</dbReference>
<feature type="region of interest" description="Disordered" evidence="9">
    <location>
        <begin position="254"/>
        <end position="339"/>
    </location>
</feature>
<dbReference type="Proteomes" id="UP000041254">
    <property type="component" value="Unassembled WGS sequence"/>
</dbReference>
<evidence type="ECO:0000256" key="8">
    <source>
        <dbReference type="SAM" id="Coils"/>
    </source>
</evidence>
<dbReference type="PROSITE" id="PS50089">
    <property type="entry name" value="ZF_RING_2"/>
    <property type="match status" value="1"/>
</dbReference>
<reference evidence="12 13" key="1">
    <citation type="submission" date="2014-11" db="EMBL/GenBank/DDBJ databases">
        <authorList>
            <person name="Zhu J."/>
            <person name="Qi W."/>
            <person name="Song R."/>
        </authorList>
    </citation>
    <scope>NUCLEOTIDE SEQUENCE [LARGE SCALE GENOMIC DNA]</scope>
</reference>
<dbReference type="GO" id="GO:0016740">
    <property type="term" value="F:transferase activity"/>
    <property type="evidence" value="ECO:0007669"/>
    <property type="project" value="UniProtKB-KW"/>
</dbReference>
<dbReference type="InterPro" id="IPR044066">
    <property type="entry name" value="TRIAD_supradom"/>
</dbReference>
<keyword evidence="6" id="KW-0862">Zinc</keyword>
<evidence type="ECO:0000256" key="5">
    <source>
        <dbReference type="ARBA" id="ARBA00022786"/>
    </source>
</evidence>
<feature type="compositionally biased region" description="Pro residues" evidence="9">
    <location>
        <begin position="256"/>
        <end position="285"/>
    </location>
</feature>
<evidence type="ECO:0000256" key="9">
    <source>
        <dbReference type="SAM" id="MobiDB-lite"/>
    </source>
</evidence>